<keyword evidence="1" id="KW-0472">Membrane</keyword>
<gene>
    <name evidence="2" type="ORF">LEP1GSC116_1171</name>
</gene>
<sequence>MKLLKKIFTTIYNFIKKETAFSLILTNVILCSIYILTSDPFGFFQKNVFERRPIFPFQKKRNR</sequence>
<protein>
    <submittedName>
        <fullName evidence="2">Uncharacterized protein</fullName>
    </submittedName>
</protein>
<evidence type="ECO:0000313" key="3">
    <source>
        <dbReference type="Proteomes" id="UP000012092"/>
    </source>
</evidence>
<dbReference type="AlphaFoldDB" id="M6R4P4"/>
<proteinExistence type="predicted"/>
<keyword evidence="1" id="KW-1133">Transmembrane helix</keyword>
<evidence type="ECO:0000256" key="1">
    <source>
        <dbReference type="SAM" id="Phobius"/>
    </source>
</evidence>
<reference evidence="2 3" key="1">
    <citation type="submission" date="2013-01" db="EMBL/GenBank/DDBJ databases">
        <authorList>
            <person name="Harkins D.M."/>
            <person name="Durkin A.S."/>
            <person name="Brinkac L.M."/>
            <person name="Haft D.H."/>
            <person name="Selengut J.D."/>
            <person name="Sanka R."/>
            <person name="DePew J."/>
            <person name="Purushe J."/>
            <person name="Picardeau M."/>
            <person name="Werts C."/>
            <person name="Goarant C."/>
            <person name="Vinetz J.M."/>
            <person name="Sutton G.G."/>
            <person name="Nierman W.C."/>
            <person name="Fouts D.E."/>
        </authorList>
    </citation>
    <scope>NUCLEOTIDE SEQUENCE [LARGE SCALE GENOMIC DNA]</scope>
    <source>
        <strain evidence="2 3">Verdun HP</strain>
    </source>
</reference>
<accession>M6R4P4</accession>
<dbReference type="EMBL" id="AHNZ02000912">
    <property type="protein sequence ID" value="EMO03097.1"/>
    <property type="molecule type" value="Genomic_DNA"/>
</dbReference>
<evidence type="ECO:0000313" key="2">
    <source>
        <dbReference type="EMBL" id="EMO03097.1"/>
    </source>
</evidence>
<feature type="transmembrane region" description="Helical" evidence="1">
    <location>
        <begin position="20"/>
        <end position="37"/>
    </location>
</feature>
<organism evidence="2 3">
    <name type="scientific">Leptospira interrogans serovar Icterohaemorrhagiae str. Verdun HP</name>
    <dbReference type="NCBI Taxonomy" id="1049910"/>
    <lineage>
        <taxon>Bacteria</taxon>
        <taxon>Pseudomonadati</taxon>
        <taxon>Spirochaetota</taxon>
        <taxon>Spirochaetia</taxon>
        <taxon>Leptospirales</taxon>
        <taxon>Leptospiraceae</taxon>
        <taxon>Leptospira</taxon>
    </lineage>
</organism>
<keyword evidence="1" id="KW-0812">Transmembrane</keyword>
<dbReference type="Proteomes" id="UP000012092">
    <property type="component" value="Unassembled WGS sequence"/>
</dbReference>
<name>M6R4P4_LEPIR</name>
<comment type="caution">
    <text evidence="2">The sequence shown here is derived from an EMBL/GenBank/DDBJ whole genome shotgun (WGS) entry which is preliminary data.</text>
</comment>